<sequence>MLRRRVGSVSDNDARPPSNVFRRKRVGSLKTESQSPTSFVPMALESPSYPHVSNYRNMAMEVRVWSPSVKVVGPDSSLAPVFGDGNKVEGTITLDSKCSSTGRLVVTVGFALCYYEKLKIEPHKIEGTFHYNKPDSDGSERQKHVFFSSSNSIPVMPGPDSFLNMAPPSRSTMTFGRLKRRPSATSLNALPSPTTTTYSLGVRTYPFSFDLPRGWRSGEELPPSFTSSYSPSQSDAGASSSKSNVKAAAGSFGVGYRISVSWEPYEASEIPSFLDVPIHYHSDPDFQSLDGTDDKSWLEMPLRSERPMPFRCAVTLPTSVTFSRTSSIPYYVVFTTTPRNPVLTREIASDATISVTLMRQITVTQPSTFPPTPPQTPSSSSGCEESGPLSSRGKLLNRVKNGPWSPRTGSDENFDKPLPRLPMHSVFKEVRLLHTSICIGFPKRPRQHPRKGEKHPTLDTQTALPDGLHKAKFVLNNDMLPSIDWSGVSVKYYLDVSVLVGQDDVRARIPIRVV</sequence>
<feature type="compositionally biased region" description="Basic and acidic residues" evidence="1">
    <location>
        <begin position="409"/>
        <end position="418"/>
    </location>
</feature>
<feature type="region of interest" description="Disordered" evidence="1">
    <location>
        <begin position="442"/>
        <end position="463"/>
    </location>
</feature>
<comment type="caution">
    <text evidence="2">The sequence shown here is derived from an EMBL/GenBank/DDBJ whole genome shotgun (WGS) entry which is preliminary data.</text>
</comment>
<feature type="region of interest" description="Disordered" evidence="1">
    <location>
        <begin position="364"/>
        <end position="418"/>
    </location>
</feature>
<reference evidence="2 3" key="1">
    <citation type="journal article" date="2020" name="ISME J.">
        <title>Uncovering the hidden diversity of litter-decomposition mechanisms in mushroom-forming fungi.</title>
        <authorList>
            <person name="Floudas D."/>
            <person name="Bentzer J."/>
            <person name="Ahren D."/>
            <person name="Johansson T."/>
            <person name="Persson P."/>
            <person name="Tunlid A."/>
        </authorList>
    </citation>
    <scope>NUCLEOTIDE SEQUENCE [LARGE SCALE GENOMIC DNA]</scope>
    <source>
        <strain evidence="2 3">CBS 291.85</strain>
    </source>
</reference>
<dbReference type="EMBL" id="JAACJM010000107">
    <property type="protein sequence ID" value="KAF5345943.1"/>
    <property type="molecule type" value="Genomic_DNA"/>
</dbReference>
<dbReference type="AlphaFoldDB" id="A0A8H5FRE8"/>
<keyword evidence="3" id="KW-1185">Reference proteome</keyword>
<evidence type="ECO:0000256" key="1">
    <source>
        <dbReference type="SAM" id="MobiDB-lite"/>
    </source>
</evidence>
<dbReference type="Proteomes" id="UP000559256">
    <property type="component" value="Unassembled WGS sequence"/>
</dbReference>
<proteinExistence type="predicted"/>
<name>A0A8H5FRE8_9AGAR</name>
<feature type="compositionally biased region" description="Low complexity" evidence="1">
    <location>
        <begin position="377"/>
        <end position="391"/>
    </location>
</feature>
<dbReference type="OrthoDB" id="3259897at2759"/>
<evidence type="ECO:0000313" key="2">
    <source>
        <dbReference type="EMBL" id="KAF5345943.1"/>
    </source>
</evidence>
<feature type="compositionally biased region" description="Basic residues" evidence="1">
    <location>
        <begin position="443"/>
        <end position="453"/>
    </location>
</feature>
<gene>
    <name evidence="2" type="ORF">D9758_011433</name>
</gene>
<accession>A0A8H5FRE8</accession>
<protein>
    <submittedName>
        <fullName evidence="2">Uncharacterized protein</fullName>
    </submittedName>
</protein>
<feature type="region of interest" description="Disordered" evidence="1">
    <location>
        <begin position="221"/>
        <end position="241"/>
    </location>
</feature>
<organism evidence="2 3">
    <name type="scientific">Tetrapyrgos nigripes</name>
    <dbReference type="NCBI Taxonomy" id="182062"/>
    <lineage>
        <taxon>Eukaryota</taxon>
        <taxon>Fungi</taxon>
        <taxon>Dikarya</taxon>
        <taxon>Basidiomycota</taxon>
        <taxon>Agaricomycotina</taxon>
        <taxon>Agaricomycetes</taxon>
        <taxon>Agaricomycetidae</taxon>
        <taxon>Agaricales</taxon>
        <taxon>Marasmiineae</taxon>
        <taxon>Marasmiaceae</taxon>
        <taxon>Tetrapyrgos</taxon>
    </lineage>
</organism>
<evidence type="ECO:0000313" key="3">
    <source>
        <dbReference type="Proteomes" id="UP000559256"/>
    </source>
</evidence>
<feature type="compositionally biased region" description="Low complexity" evidence="1">
    <location>
        <begin position="222"/>
        <end position="241"/>
    </location>
</feature>